<dbReference type="InterPro" id="IPR039561">
    <property type="entry name" value="Peptidase_M15C"/>
</dbReference>
<reference evidence="2 3" key="1">
    <citation type="submission" date="2020-08" db="EMBL/GenBank/DDBJ databases">
        <title>Cohnella phylogeny.</title>
        <authorList>
            <person name="Dunlap C."/>
        </authorList>
    </citation>
    <scope>NUCLEOTIDE SEQUENCE [LARGE SCALE GENOMIC DNA]</scope>
    <source>
        <strain evidence="2 3">DSM 28246</strain>
    </source>
</reference>
<dbReference type="PANTHER" id="PTHR34385:SF1">
    <property type="entry name" value="PEPTIDOGLYCAN L-ALANYL-D-GLUTAMATE ENDOPEPTIDASE CWLK"/>
    <property type="match status" value="1"/>
</dbReference>
<evidence type="ECO:0000313" key="3">
    <source>
        <dbReference type="Proteomes" id="UP000547209"/>
    </source>
</evidence>
<dbReference type="PANTHER" id="PTHR34385">
    <property type="entry name" value="D-ALANYL-D-ALANINE CARBOXYPEPTIDASE"/>
    <property type="match status" value="1"/>
</dbReference>
<dbReference type="Proteomes" id="UP000547209">
    <property type="component" value="Unassembled WGS sequence"/>
</dbReference>
<comment type="caution">
    <text evidence="2">The sequence shown here is derived from an EMBL/GenBank/DDBJ whole genome shotgun (WGS) entry which is preliminary data.</text>
</comment>
<protein>
    <submittedName>
        <fullName evidence="2">M15 family metallopeptidase</fullName>
    </submittedName>
</protein>
<organism evidence="2 3">
    <name type="scientific">Cohnella nanjingensis</name>
    <dbReference type="NCBI Taxonomy" id="1387779"/>
    <lineage>
        <taxon>Bacteria</taxon>
        <taxon>Bacillati</taxon>
        <taxon>Bacillota</taxon>
        <taxon>Bacilli</taxon>
        <taxon>Bacillales</taxon>
        <taxon>Paenibacillaceae</taxon>
        <taxon>Cohnella</taxon>
    </lineage>
</organism>
<dbReference type="EMBL" id="JACJVP010000007">
    <property type="protein sequence ID" value="MBB6670462.1"/>
    <property type="molecule type" value="Genomic_DNA"/>
</dbReference>
<evidence type="ECO:0000259" key="1">
    <source>
        <dbReference type="Pfam" id="PF13539"/>
    </source>
</evidence>
<dbReference type="Gene3D" id="3.30.1380.10">
    <property type="match status" value="1"/>
</dbReference>
<proteinExistence type="predicted"/>
<keyword evidence="3" id="KW-1185">Reference proteome</keyword>
<dbReference type="SUPFAM" id="SSF55166">
    <property type="entry name" value="Hedgehog/DD-peptidase"/>
    <property type="match status" value="1"/>
</dbReference>
<gene>
    <name evidence="2" type="ORF">H7C19_07150</name>
</gene>
<dbReference type="CDD" id="cd14845">
    <property type="entry name" value="L-Ala-D-Glu_peptidase_like"/>
    <property type="match status" value="1"/>
</dbReference>
<dbReference type="GO" id="GO:0008233">
    <property type="term" value="F:peptidase activity"/>
    <property type="evidence" value="ECO:0007669"/>
    <property type="project" value="InterPro"/>
</dbReference>
<dbReference type="InterPro" id="IPR009045">
    <property type="entry name" value="Zn_M74/Hedgehog-like"/>
</dbReference>
<feature type="domain" description="Peptidase M15C" evidence="1">
    <location>
        <begin position="112"/>
        <end position="182"/>
    </location>
</feature>
<sequence>MNRDISTAALSERRSAPARLHKRLLIALALAIAVIAAANLPAVQRWLPVGLWRDVPPVSSLNPIVAAKMKTLVAEAKAKGIPILITDGFRSSQEQDALYRKGRSAGGAIVTNAKGGESYHNYGLAIDFALRTKDGGVIWDMEYDGNRNGQSDWMEVVAIAKRLGFAWGGDWKDFPDYPHLQMDFGLSIRELQWGHRPPEDLKQAEAREPAGGRKT</sequence>
<dbReference type="InterPro" id="IPR052179">
    <property type="entry name" value="DD-CPase-like"/>
</dbReference>
<evidence type="ECO:0000313" key="2">
    <source>
        <dbReference type="EMBL" id="MBB6670462.1"/>
    </source>
</evidence>
<dbReference type="Pfam" id="PF13539">
    <property type="entry name" value="Peptidase_M15_4"/>
    <property type="match status" value="1"/>
</dbReference>
<dbReference type="AlphaFoldDB" id="A0A7X0VDY9"/>
<name>A0A7X0VDY9_9BACL</name>
<accession>A0A7X0VDY9</accession>